<evidence type="ECO:0000256" key="1">
    <source>
        <dbReference type="SAM" id="SignalP"/>
    </source>
</evidence>
<evidence type="ECO:0000313" key="3">
    <source>
        <dbReference type="Proteomes" id="UP000001208"/>
    </source>
</evidence>
<dbReference type="STRING" id="517418.Ctha_0984"/>
<keyword evidence="1" id="KW-0732">Signal</keyword>
<protein>
    <submittedName>
        <fullName evidence="2">Conserved hypothetical lipoprotein</fullName>
    </submittedName>
</protein>
<name>B3QXH5_CHLT3</name>
<organism evidence="2 3">
    <name type="scientific">Chloroherpeton thalassium (strain ATCC 35110 / GB-78)</name>
    <dbReference type="NCBI Taxonomy" id="517418"/>
    <lineage>
        <taxon>Bacteria</taxon>
        <taxon>Pseudomonadati</taxon>
        <taxon>Chlorobiota</taxon>
        <taxon>Chlorobiia</taxon>
        <taxon>Chlorobiales</taxon>
        <taxon>Chloroherpetonaceae</taxon>
        <taxon>Chloroherpeton</taxon>
    </lineage>
</organism>
<gene>
    <name evidence="2" type="ordered locus">Ctha_0984</name>
</gene>
<reference evidence="2 3" key="1">
    <citation type="submission" date="2008-06" db="EMBL/GenBank/DDBJ databases">
        <title>Complete sequence of Chloroherpeton thalassium ATCC 35110.</title>
        <authorList>
            <consortium name="US DOE Joint Genome Institute"/>
            <person name="Lucas S."/>
            <person name="Copeland A."/>
            <person name="Lapidus A."/>
            <person name="Glavina del Rio T."/>
            <person name="Dalin E."/>
            <person name="Tice H."/>
            <person name="Bruce D."/>
            <person name="Goodwin L."/>
            <person name="Pitluck S."/>
            <person name="Schmutz J."/>
            <person name="Larimer F."/>
            <person name="Land M."/>
            <person name="Hauser L."/>
            <person name="Kyrpides N."/>
            <person name="Mikhailova N."/>
            <person name="Liu Z."/>
            <person name="Li T."/>
            <person name="Zhao F."/>
            <person name="Overmann J."/>
            <person name="Bryant D.A."/>
            <person name="Richardson P."/>
        </authorList>
    </citation>
    <scope>NUCLEOTIDE SEQUENCE [LARGE SCALE GENOMIC DNA]</scope>
    <source>
        <strain evidence="3">ATCC 35110 / GB-78</strain>
    </source>
</reference>
<dbReference type="OrthoDB" id="1404180at2"/>
<dbReference type="HOGENOM" id="CLU_055276_1_0_10"/>
<dbReference type="Proteomes" id="UP000001208">
    <property type="component" value="Chromosome"/>
</dbReference>
<dbReference type="KEGG" id="cts:Ctha_0984"/>
<sequence length="403" mass="44010">MKHSILLLILALLFITTACDDDDDAGEASTGEILITTSIPNSDGTSGSAYMQLINDMTTATYTNSTAYQISYSGVPIVIDEDVFVLPGMGDSDYLVKYTRDESHQLVEEAQLSLPASAGAYCLVKESDEKAYVSFYSRAVIWIINPTTLEYIDEIDISSYAVGDQNPDASVMVLRDGYLYVALNQTLGGYFPSESRPYSDVLIIDTSTDEVVKMISETTSSISTPGRPVDQGTIFVDENNDIYLIGLGGWGYVTGHKTGILRIKSGETEFDDSYLFNVSDTDIDGEDNATDYISNVQYAGDGKLYANLHIPAYSTDGSAYFDKATISAVINLESKTVTALDFPKSNEFANASIYNDLIIFGLITDSDNGFFTYDPLTGEASSEAVITTTGYPQYFFHFGETYN</sequence>
<dbReference type="SUPFAM" id="SSF50965">
    <property type="entry name" value="Galactose oxidase, central domain"/>
    <property type="match status" value="1"/>
</dbReference>
<dbReference type="InterPro" id="IPR011043">
    <property type="entry name" value="Gal_Oxase/kelch_b-propeller"/>
</dbReference>
<dbReference type="AlphaFoldDB" id="B3QXH5"/>
<dbReference type="eggNOG" id="COG3391">
    <property type="taxonomic scope" value="Bacteria"/>
</dbReference>
<feature type="chain" id="PRO_5002797852" evidence="1">
    <location>
        <begin position="21"/>
        <end position="403"/>
    </location>
</feature>
<dbReference type="EMBL" id="CP001100">
    <property type="protein sequence ID" value="ACF13449.1"/>
    <property type="molecule type" value="Genomic_DNA"/>
</dbReference>
<proteinExistence type="predicted"/>
<evidence type="ECO:0000313" key="2">
    <source>
        <dbReference type="EMBL" id="ACF13449.1"/>
    </source>
</evidence>
<dbReference type="PROSITE" id="PS51257">
    <property type="entry name" value="PROKAR_LIPOPROTEIN"/>
    <property type="match status" value="1"/>
</dbReference>
<dbReference type="InterPro" id="IPR015943">
    <property type="entry name" value="WD40/YVTN_repeat-like_dom_sf"/>
</dbReference>
<keyword evidence="3" id="KW-1185">Reference proteome</keyword>
<dbReference type="RefSeq" id="WP_012499533.1">
    <property type="nucleotide sequence ID" value="NC_011026.1"/>
</dbReference>
<feature type="signal peptide" evidence="1">
    <location>
        <begin position="1"/>
        <end position="20"/>
    </location>
</feature>
<accession>B3QXH5</accession>
<dbReference type="Gene3D" id="2.130.10.10">
    <property type="entry name" value="YVTN repeat-like/Quinoprotein amine dehydrogenase"/>
    <property type="match status" value="1"/>
</dbReference>
<keyword evidence="2" id="KW-0449">Lipoprotein</keyword>